<feature type="compositionally biased region" description="Basic and acidic residues" evidence="1">
    <location>
        <begin position="1"/>
        <end position="12"/>
    </location>
</feature>
<evidence type="ECO:0000256" key="1">
    <source>
        <dbReference type="SAM" id="MobiDB-lite"/>
    </source>
</evidence>
<organism evidence="2">
    <name type="scientific">uncultured Solirubrobacteraceae bacterium</name>
    <dbReference type="NCBI Taxonomy" id="1162706"/>
    <lineage>
        <taxon>Bacteria</taxon>
        <taxon>Bacillati</taxon>
        <taxon>Actinomycetota</taxon>
        <taxon>Thermoleophilia</taxon>
        <taxon>Solirubrobacterales</taxon>
        <taxon>Solirubrobacteraceae</taxon>
        <taxon>environmental samples</taxon>
    </lineage>
</organism>
<proteinExistence type="predicted"/>
<gene>
    <name evidence="2" type="ORF">AVDCRST_MAG53-1961</name>
</gene>
<accession>A0A6J4SKF9</accession>
<protein>
    <submittedName>
        <fullName evidence="2">Uncharacterized protein</fullName>
    </submittedName>
</protein>
<evidence type="ECO:0000313" key="2">
    <source>
        <dbReference type="EMBL" id="CAA9501001.1"/>
    </source>
</evidence>
<sequence length="85" mass="9317">MALPRAIERSPDTSRPPEAPCRHQDPTPGTPHADRCCEQRLQRRSTAFRQHLVEDRMTGGAPAVCNILKLAKLGDALPHADPATL</sequence>
<dbReference type="EMBL" id="CADCVR010000064">
    <property type="protein sequence ID" value="CAA9501001.1"/>
    <property type="molecule type" value="Genomic_DNA"/>
</dbReference>
<reference evidence="2" key="1">
    <citation type="submission" date="2020-02" db="EMBL/GenBank/DDBJ databases">
        <authorList>
            <person name="Meier V. D."/>
        </authorList>
    </citation>
    <scope>NUCLEOTIDE SEQUENCE</scope>
    <source>
        <strain evidence="2">AVDCRST_MAG53</strain>
    </source>
</reference>
<feature type="region of interest" description="Disordered" evidence="1">
    <location>
        <begin position="1"/>
        <end position="34"/>
    </location>
</feature>
<dbReference type="AlphaFoldDB" id="A0A6J4SKF9"/>
<name>A0A6J4SKF9_9ACTN</name>